<dbReference type="Gene3D" id="3.90.850.10">
    <property type="entry name" value="Fumarylacetoacetase-like, C-terminal domain"/>
    <property type="match status" value="1"/>
</dbReference>
<dbReference type="GO" id="GO:0008684">
    <property type="term" value="F:2-oxopent-4-enoate hydratase activity"/>
    <property type="evidence" value="ECO:0007669"/>
    <property type="project" value="TreeGrafter"/>
</dbReference>
<dbReference type="PANTHER" id="PTHR30143">
    <property type="entry name" value="ACID HYDRATASE"/>
    <property type="match status" value="1"/>
</dbReference>
<gene>
    <name evidence="1" type="ORF">FO441_09870</name>
</gene>
<comment type="caution">
    <text evidence="1">The sequence shown here is derived from an EMBL/GenBank/DDBJ whole genome shotgun (WGS) entry which is preliminary data.</text>
</comment>
<dbReference type="InterPro" id="IPR036663">
    <property type="entry name" value="Fumarylacetoacetase_C_sf"/>
</dbReference>
<name>A0A558ASV4_9STAP</name>
<evidence type="ECO:0000313" key="2">
    <source>
        <dbReference type="Proteomes" id="UP000315103"/>
    </source>
</evidence>
<dbReference type="EMBL" id="VMSJ01000004">
    <property type="protein sequence ID" value="TVT27341.1"/>
    <property type="molecule type" value="Genomic_DNA"/>
</dbReference>
<dbReference type="RefSeq" id="WP_145289416.1">
    <property type="nucleotide sequence ID" value="NZ_VMSJ01000004.1"/>
</dbReference>
<organism evidence="1 2">
    <name type="scientific">Salinicoccus cyprini</name>
    <dbReference type="NCBI Taxonomy" id="2493691"/>
    <lineage>
        <taxon>Bacteria</taxon>
        <taxon>Bacillati</taxon>
        <taxon>Bacillota</taxon>
        <taxon>Bacilli</taxon>
        <taxon>Bacillales</taxon>
        <taxon>Staphylococcaceae</taxon>
        <taxon>Salinicoccus</taxon>
    </lineage>
</organism>
<reference evidence="1 2" key="1">
    <citation type="submission" date="2019-07" db="EMBL/GenBank/DDBJ databases">
        <title>Salinicoccus cyprini sp. nov., isolated from gastro-intestinal tract of mirror carp, Cyprinus carpio var. specularis, collected from Gobind Sagar Reservoir, Himachal Pradesh, India.</title>
        <authorList>
            <person name="Talwar C."/>
            <person name="Singh A.K."/>
            <person name="Lal R."/>
            <person name="Negi R.K."/>
        </authorList>
    </citation>
    <scope>NUCLEOTIDE SEQUENCE [LARGE SCALE GENOMIC DNA]</scope>
    <source>
        <strain evidence="1 2">CT19</strain>
    </source>
</reference>
<accession>A0A558ASV4</accession>
<sequence length="248" mass="27417">MSIVEQLYTAYSANEPLALGALDIASMEQAYRIQNAVMKMKEENGEVLMGYKISLTSPETQNLFNSDSPLYGAMTDRTVKKEIILSDYNVPLLEMELVFLIDEEISAEDTEVEIMKKCRVAPGAEVPDARYKDWFPNTTLNEIIADGAVNGAVIYGEAEHYDYDALDDIKGTLSHNGTVIKEGRSTEVLGHPARAMKWLAGTLAEEGKVLEPGLFVSSGTFNLPIRLETGTYQVEYENVGKVSFEVKA</sequence>
<evidence type="ECO:0000313" key="1">
    <source>
        <dbReference type="EMBL" id="TVT27341.1"/>
    </source>
</evidence>
<dbReference type="Proteomes" id="UP000315103">
    <property type="component" value="Unassembled WGS sequence"/>
</dbReference>
<dbReference type="InterPro" id="IPR050772">
    <property type="entry name" value="Hydratase-Decarb/MhpD_sf"/>
</dbReference>
<keyword evidence="2" id="KW-1185">Reference proteome</keyword>
<dbReference type="AlphaFoldDB" id="A0A558ASV4"/>
<proteinExistence type="predicted"/>
<dbReference type="OrthoDB" id="9792137at2"/>
<protein>
    <submittedName>
        <fullName evidence="1">Hydratase</fullName>
    </submittedName>
</protein>
<dbReference type="PANTHER" id="PTHR30143:SF0">
    <property type="entry name" value="2-KETO-4-PENTENOATE HYDRATASE"/>
    <property type="match status" value="1"/>
</dbReference>
<dbReference type="GO" id="GO:0005737">
    <property type="term" value="C:cytoplasm"/>
    <property type="evidence" value="ECO:0007669"/>
    <property type="project" value="TreeGrafter"/>
</dbReference>
<dbReference type="SUPFAM" id="SSF56529">
    <property type="entry name" value="FAH"/>
    <property type="match status" value="1"/>
</dbReference>